<keyword evidence="17 26" id="KW-0040">ANK repeat</keyword>
<dbReference type="SUPFAM" id="SSF48403">
    <property type="entry name" value="Ankyrin repeat"/>
    <property type="match status" value="1"/>
</dbReference>
<evidence type="ECO:0000313" key="34">
    <source>
        <dbReference type="Proteomes" id="UP001591681"/>
    </source>
</evidence>
<dbReference type="Pfam" id="PF18346">
    <property type="entry name" value="SH3_15"/>
    <property type="match status" value="2"/>
</dbReference>
<dbReference type="InterPro" id="IPR010606">
    <property type="entry name" value="Mib_Herc2"/>
</dbReference>
<dbReference type="FunFam" id="1.25.40.20:FF:000110">
    <property type="entry name" value="Mindbomb E3 ubiquitin protein ligase 2"/>
    <property type="match status" value="1"/>
</dbReference>
<comment type="catalytic activity">
    <reaction evidence="1">
        <text>S-ubiquitinyl-[E2 ubiquitin-conjugating enzyme]-L-cysteine + [acceptor protein]-L-lysine = [E2 ubiquitin-conjugating enzyme]-L-cysteine + N(6)-ubiquitinyl-[acceptor protein]-L-lysine.</text>
        <dbReference type="EC" id="2.3.2.27"/>
    </reaction>
</comment>
<dbReference type="InterPro" id="IPR037252">
    <property type="entry name" value="Mib_Herc2_sf"/>
</dbReference>
<reference evidence="33 34" key="1">
    <citation type="submission" date="2024-09" db="EMBL/GenBank/DDBJ databases">
        <title>A chromosome-level genome assembly of Gray's grenadier anchovy, Coilia grayii.</title>
        <authorList>
            <person name="Fu Z."/>
        </authorList>
    </citation>
    <scope>NUCLEOTIDE SEQUENCE [LARGE SCALE GENOMIC DNA]</scope>
    <source>
        <strain evidence="33">G4</strain>
        <tissue evidence="33">Muscle</tissue>
    </source>
</reference>
<dbReference type="CDD" id="cd02339">
    <property type="entry name" value="ZZ_Mind_bomb"/>
    <property type="match status" value="1"/>
</dbReference>
<feature type="domain" description="ZZ-type" evidence="30">
    <location>
        <begin position="142"/>
        <end position="194"/>
    </location>
</feature>
<feature type="domain" description="RING-type" evidence="29">
    <location>
        <begin position="967"/>
        <end position="1000"/>
    </location>
</feature>
<proteinExistence type="inferred from homology"/>
<keyword evidence="10" id="KW-0677">Repeat</keyword>
<comment type="pathway">
    <text evidence="3">Protein modification; protein ubiquitination.</text>
</comment>
<evidence type="ECO:0000259" key="32">
    <source>
        <dbReference type="PROSITE" id="PS51416"/>
    </source>
</evidence>
<feature type="repeat" description="ANK" evidence="26">
    <location>
        <begin position="520"/>
        <end position="552"/>
    </location>
</feature>
<dbReference type="CDD" id="cd16726">
    <property type="entry name" value="RING-HC_MIB2_rpt1"/>
    <property type="match status" value="1"/>
</dbReference>
<feature type="repeat" description="ANK" evidence="26">
    <location>
        <begin position="553"/>
        <end position="585"/>
    </location>
</feature>
<evidence type="ECO:0000256" key="18">
    <source>
        <dbReference type="ARBA" id="ARBA00023180"/>
    </source>
</evidence>
<feature type="domain" description="MIB/HERC2" evidence="32">
    <location>
        <begin position="205"/>
        <end position="283"/>
    </location>
</feature>
<dbReference type="InterPro" id="IPR001841">
    <property type="entry name" value="Znf_RING"/>
</dbReference>
<dbReference type="Pfam" id="PF00569">
    <property type="entry name" value="ZZ"/>
    <property type="match status" value="1"/>
</dbReference>
<evidence type="ECO:0000256" key="13">
    <source>
        <dbReference type="ARBA" id="ARBA00022833"/>
    </source>
</evidence>
<feature type="compositionally biased region" description="Basic and acidic residues" evidence="28">
    <location>
        <begin position="1065"/>
        <end position="1076"/>
    </location>
</feature>
<dbReference type="InterPro" id="IPR042056">
    <property type="entry name" value="MIB1/2_ZZ"/>
</dbReference>
<keyword evidence="6" id="KW-0963">Cytoplasm</keyword>
<dbReference type="SMART" id="SM00248">
    <property type="entry name" value="ANK"/>
    <property type="match status" value="8"/>
</dbReference>
<dbReference type="InterPro" id="IPR036770">
    <property type="entry name" value="Ankyrin_rpt-contain_sf"/>
</dbReference>
<dbReference type="Pfam" id="PF12796">
    <property type="entry name" value="Ank_2"/>
    <property type="match status" value="3"/>
</dbReference>
<dbReference type="Pfam" id="PF13499">
    <property type="entry name" value="EF-hand_7"/>
    <property type="match status" value="1"/>
</dbReference>
<dbReference type="InterPro" id="IPR002110">
    <property type="entry name" value="Ankyrin_rpt"/>
</dbReference>
<evidence type="ECO:0000256" key="5">
    <source>
        <dbReference type="ARBA" id="ARBA00012483"/>
    </source>
</evidence>
<keyword evidence="8" id="KW-0479">Metal-binding</keyword>
<dbReference type="Gene3D" id="1.10.238.10">
    <property type="entry name" value="EF-hand"/>
    <property type="match status" value="3"/>
</dbReference>
<evidence type="ECO:0000256" key="25">
    <source>
        <dbReference type="ARBA" id="ARBA00080621"/>
    </source>
</evidence>
<comment type="function">
    <text evidence="22">E3 ubiquitin-protein ligase that mediates ubiquitination of Delta receptors, which act as ligands of Notch proteins. Positively regulates the Delta-mediated Notch signaling by ubiquitinating the intracellular domain of Delta, leading to endocytosis of Delta receptors.</text>
</comment>
<protein>
    <recommendedName>
        <fullName evidence="20">45 kDa calcium-binding protein</fullName>
        <ecNumber evidence="5">2.3.2.27</ecNumber>
    </recommendedName>
    <alternativeName>
        <fullName evidence="23">E3 ubiquitin-protein ligase MIB2</fullName>
    </alternativeName>
    <alternativeName>
        <fullName evidence="24">Mind bomb homolog 2</fullName>
    </alternativeName>
    <alternativeName>
        <fullName evidence="25">RING-type E3 ubiquitin transferase MIB2</fullName>
    </alternativeName>
    <alternativeName>
        <fullName evidence="21">Stromal cell-derived factor 4</fullName>
    </alternativeName>
</protein>
<dbReference type="SMART" id="SM00054">
    <property type="entry name" value="EFh"/>
    <property type="match status" value="5"/>
</dbReference>
<dbReference type="Gene3D" id="2.30.30.40">
    <property type="entry name" value="SH3 Domains"/>
    <property type="match status" value="2"/>
</dbReference>
<dbReference type="PROSITE" id="PS01357">
    <property type="entry name" value="ZF_ZZ_1"/>
    <property type="match status" value="1"/>
</dbReference>
<feature type="repeat" description="ANK" evidence="26">
    <location>
        <begin position="586"/>
        <end position="618"/>
    </location>
</feature>
<evidence type="ECO:0000256" key="28">
    <source>
        <dbReference type="SAM" id="MobiDB-lite"/>
    </source>
</evidence>
<feature type="repeat" description="ANK" evidence="26">
    <location>
        <begin position="721"/>
        <end position="753"/>
    </location>
</feature>
<keyword evidence="18" id="KW-0325">Glycoprotein</keyword>
<dbReference type="PROSITE" id="PS00018">
    <property type="entry name" value="EF_HAND_1"/>
    <property type="match status" value="5"/>
</dbReference>
<dbReference type="Gene3D" id="3.30.40.10">
    <property type="entry name" value="Zinc/RING finger domain, C3HC4 (zinc finger)"/>
    <property type="match status" value="2"/>
</dbReference>
<dbReference type="InterPro" id="IPR043145">
    <property type="entry name" value="Znf_ZZ_sf"/>
</dbReference>
<keyword evidence="13" id="KW-0862">Zinc</keyword>
<evidence type="ECO:0000256" key="22">
    <source>
        <dbReference type="ARBA" id="ARBA00056224"/>
    </source>
</evidence>
<comment type="similarity">
    <text evidence="4">Belongs to the CREC family.</text>
</comment>
<dbReference type="PROSITE" id="PS51416">
    <property type="entry name" value="MIB_HERC2"/>
    <property type="match status" value="2"/>
</dbReference>
<dbReference type="GO" id="GO:0008270">
    <property type="term" value="F:zinc ion binding"/>
    <property type="evidence" value="ECO:0007669"/>
    <property type="project" value="UniProtKB-KW"/>
</dbReference>
<evidence type="ECO:0000256" key="8">
    <source>
        <dbReference type="ARBA" id="ARBA00022723"/>
    </source>
</evidence>
<comment type="subcellular location">
    <subcellularLocation>
        <location evidence="2">Cytoplasm</location>
    </subcellularLocation>
    <subcellularLocation>
        <location evidence="19">Golgi apparatus lumen</location>
    </subcellularLocation>
</comment>
<dbReference type="PROSITE" id="PS50088">
    <property type="entry name" value="ANK_REPEAT"/>
    <property type="match status" value="5"/>
</dbReference>
<dbReference type="Pfam" id="PF13920">
    <property type="entry name" value="zf-C3HC4_3"/>
    <property type="match status" value="2"/>
</dbReference>
<evidence type="ECO:0000259" key="31">
    <source>
        <dbReference type="PROSITE" id="PS50222"/>
    </source>
</evidence>
<evidence type="ECO:0000256" key="11">
    <source>
        <dbReference type="ARBA" id="ARBA00022771"/>
    </source>
</evidence>
<dbReference type="PROSITE" id="PS50222">
    <property type="entry name" value="EF_HAND_2"/>
    <property type="match status" value="4"/>
</dbReference>
<organism evidence="33 34">
    <name type="scientific">Coilia grayii</name>
    <name type="common">Gray's grenadier anchovy</name>
    <dbReference type="NCBI Taxonomy" id="363190"/>
    <lineage>
        <taxon>Eukaryota</taxon>
        <taxon>Metazoa</taxon>
        <taxon>Chordata</taxon>
        <taxon>Craniata</taxon>
        <taxon>Vertebrata</taxon>
        <taxon>Euteleostomi</taxon>
        <taxon>Actinopterygii</taxon>
        <taxon>Neopterygii</taxon>
        <taxon>Teleostei</taxon>
        <taxon>Clupei</taxon>
        <taxon>Clupeiformes</taxon>
        <taxon>Clupeoidei</taxon>
        <taxon>Engraulidae</taxon>
        <taxon>Coilinae</taxon>
        <taxon>Coilia</taxon>
    </lineage>
</organism>
<dbReference type="FunFam" id="3.30.60.90:FF:000004">
    <property type="entry name" value="Putative E3 ubiquitin-protein ligase MIB2"/>
    <property type="match status" value="1"/>
</dbReference>
<dbReference type="PROSITE" id="PS50089">
    <property type="entry name" value="ZF_RING_2"/>
    <property type="match status" value="1"/>
</dbReference>
<evidence type="ECO:0000256" key="15">
    <source>
        <dbReference type="ARBA" id="ARBA00022976"/>
    </source>
</evidence>
<evidence type="ECO:0000256" key="20">
    <source>
        <dbReference type="ARBA" id="ARBA00023817"/>
    </source>
</evidence>
<name>A0ABD1KX69_9TELE</name>
<dbReference type="SUPFAM" id="SSF47473">
    <property type="entry name" value="EF-hand"/>
    <property type="match status" value="2"/>
</dbReference>
<keyword evidence="12" id="KW-0833">Ubl conjugation pathway</keyword>
<dbReference type="InterPro" id="IPR040847">
    <property type="entry name" value="SH3_15"/>
</dbReference>
<feature type="domain" description="MIB/HERC2" evidence="32">
    <location>
        <begin position="57"/>
        <end position="136"/>
    </location>
</feature>
<accession>A0ABD1KX69</accession>
<dbReference type="InterPro" id="IPR000433">
    <property type="entry name" value="Znf_ZZ"/>
</dbReference>
<dbReference type="FunFam" id="2.30.30.40:FF:000044">
    <property type="entry name" value="E3 ubiquitin-protein ligase MIB2, putative"/>
    <property type="match status" value="1"/>
</dbReference>
<evidence type="ECO:0000256" key="24">
    <source>
        <dbReference type="ARBA" id="ARBA00078905"/>
    </source>
</evidence>
<dbReference type="Pfam" id="PF13202">
    <property type="entry name" value="EF-hand_5"/>
    <property type="match status" value="1"/>
</dbReference>
<dbReference type="GO" id="GO:0005796">
    <property type="term" value="C:Golgi lumen"/>
    <property type="evidence" value="ECO:0007669"/>
    <property type="project" value="UniProtKB-SubCell"/>
</dbReference>
<dbReference type="Proteomes" id="UP001591681">
    <property type="component" value="Unassembled WGS sequence"/>
</dbReference>
<evidence type="ECO:0000256" key="6">
    <source>
        <dbReference type="ARBA" id="ARBA00022490"/>
    </source>
</evidence>
<dbReference type="SUPFAM" id="SSF159034">
    <property type="entry name" value="Mib/herc2 domain-like"/>
    <property type="match status" value="2"/>
</dbReference>
<dbReference type="Gene3D" id="1.25.40.20">
    <property type="entry name" value="Ankyrin repeat-containing domain"/>
    <property type="match status" value="2"/>
</dbReference>
<dbReference type="EMBL" id="JBHFQA010000001">
    <property type="protein sequence ID" value="KAL2103752.1"/>
    <property type="molecule type" value="Genomic_DNA"/>
</dbReference>
<keyword evidence="7" id="KW-0808">Transferase</keyword>
<evidence type="ECO:0000256" key="3">
    <source>
        <dbReference type="ARBA" id="ARBA00004906"/>
    </source>
</evidence>
<evidence type="ECO:0000259" key="29">
    <source>
        <dbReference type="PROSITE" id="PS50089"/>
    </source>
</evidence>
<dbReference type="FunFam" id="3.30.40.10:FF:000094">
    <property type="entry name" value="E3 ubiquitin-protein ligase MIB2 isoform X1"/>
    <property type="match status" value="1"/>
</dbReference>
<dbReference type="EC" id="2.3.2.27" evidence="5"/>
<evidence type="ECO:0000256" key="1">
    <source>
        <dbReference type="ARBA" id="ARBA00000900"/>
    </source>
</evidence>
<feature type="region of interest" description="Disordered" evidence="28">
    <location>
        <begin position="45"/>
        <end position="67"/>
    </location>
</feature>
<feature type="domain" description="EF-hand" evidence="31">
    <location>
        <begin position="1310"/>
        <end position="1335"/>
    </location>
</feature>
<evidence type="ECO:0000256" key="14">
    <source>
        <dbReference type="ARBA" id="ARBA00022837"/>
    </source>
</evidence>
<evidence type="ECO:0000259" key="30">
    <source>
        <dbReference type="PROSITE" id="PS50135"/>
    </source>
</evidence>
<evidence type="ECO:0000256" key="23">
    <source>
        <dbReference type="ARBA" id="ARBA00071885"/>
    </source>
</evidence>
<dbReference type="PROSITE" id="PS50135">
    <property type="entry name" value="ZF_ZZ_2"/>
    <property type="match status" value="1"/>
</dbReference>
<dbReference type="PANTHER" id="PTHR24202:SF4">
    <property type="entry name" value="E3 UBIQUITIN-PROTEIN LIGASE MIB2-RELATED"/>
    <property type="match status" value="1"/>
</dbReference>
<keyword evidence="34" id="KW-1185">Reference proteome</keyword>
<dbReference type="FunFam" id="3.30.40.10:FF:000261">
    <property type="entry name" value="Mindbomb E3 ubiquitin protein ligase 2"/>
    <property type="match status" value="1"/>
</dbReference>
<evidence type="ECO:0000256" key="26">
    <source>
        <dbReference type="PROSITE-ProRule" id="PRU00023"/>
    </source>
</evidence>
<dbReference type="SUPFAM" id="SSF57850">
    <property type="entry name" value="RING/U-box"/>
    <property type="match status" value="2"/>
</dbReference>
<keyword evidence="14" id="KW-0106">Calcium</keyword>
<evidence type="ECO:0000256" key="10">
    <source>
        <dbReference type="ARBA" id="ARBA00022737"/>
    </source>
</evidence>
<keyword evidence="16" id="KW-0333">Golgi apparatus</keyword>
<keyword evidence="15" id="KW-0914">Notch signaling pathway</keyword>
<dbReference type="GO" id="GO:0007219">
    <property type="term" value="P:Notch signaling pathway"/>
    <property type="evidence" value="ECO:0007669"/>
    <property type="project" value="UniProtKB-KW"/>
</dbReference>
<dbReference type="InterPro" id="IPR027240">
    <property type="entry name" value="CAB45_EFh"/>
</dbReference>
<dbReference type="PROSITE" id="PS50297">
    <property type="entry name" value="ANK_REP_REGION"/>
    <property type="match status" value="5"/>
</dbReference>
<gene>
    <name evidence="33" type="ORF">ACEWY4_000620</name>
</gene>
<dbReference type="CDD" id="cd16225">
    <property type="entry name" value="EFh_CREC_cab45"/>
    <property type="match status" value="1"/>
</dbReference>
<dbReference type="InterPro" id="IPR018247">
    <property type="entry name" value="EF_Hand_1_Ca_BS"/>
</dbReference>
<evidence type="ECO:0000256" key="19">
    <source>
        <dbReference type="ARBA" id="ARBA00023769"/>
    </source>
</evidence>
<dbReference type="SMART" id="SM00184">
    <property type="entry name" value="RING"/>
    <property type="match status" value="2"/>
</dbReference>
<dbReference type="InterPro" id="IPR011992">
    <property type="entry name" value="EF-hand-dom_pair"/>
</dbReference>
<keyword evidence="11 27" id="KW-0863">Zinc-finger</keyword>
<dbReference type="CDD" id="cd16728">
    <property type="entry name" value="RING-HC_MIB2_rpt2"/>
    <property type="match status" value="1"/>
</dbReference>
<feature type="repeat" description="ANK" evidence="26">
    <location>
        <begin position="687"/>
        <end position="711"/>
    </location>
</feature>
<dbReference type="InterPro" id="IPR013083">
    <property type="entry name" value="Znf_RING/FYVE/PHD"/>
</dbReference>
<evidence type="ECO:0000256" key="4">
    <source>
        <dbReference type="ARBA" id="ARBA00006431"/>
    </source>
</evidence>
<dbReference type="FunFam" id="1.10.238.10:FF:000120">
    <property type="entry name" value="45 kDa calcium-binding protein"/>
    <property type="match status" value="1"/>
</dbReference>
<evidence type="ECO:0000256" key="12">
    <source>
        <dbReference type="ARBA" id="ARBA00022786"/>
    </source>
</evidence>
<evidence type="ECO:0000256" key="7">
    <source>
        <dbReference type="ARBA" id="ARBA00022679"/>
    </source>
</evidence>
<evidence type="ECO:0000256" key="2">
    <source>
        <dbReference type="ARBA" id="ARBA00004496"/>
    </source>
</evidence>
<dbReference type="PANTHER" id="PTHR24202">
    <property type="entry name" value="E3 UBIQUITIN-PROTEIN LIGASE MIB2"/>
    <property type="match status" value="1"/>
</dbReference>
<dbReference type="PRINTS" id="PR01415">
    <property type="entry name" value="ANKYRIN"/>
</dbReference>
<evidence type="ECO:0000313" key="33">
    <source>
        <dbReference type="EMBL" id="KAL2103752.1"/>
    </source>
</evidence>
<sequence length="1384" mass="156435">MRRTERKFVSLELYPETPPPFFFTFLDPPRRHKWGCAGGHRVASSWKQAAPLSREQKQKQKQSSMEVGMRVTRGVDWKWGNQDEGEGHVGTVVEIGRQGSTTTPDKTVVVQWDSGTRTNYRTGYQGAYDLLLYDNAQIGVRHSNIICDGCKKHGIMGMRWKCKVCYDYDLCTQCYMNNKHDLVHSFERYETAHSQPVGLAPRQNLSRIILKGIFQGAKVVRGPDWDWGNQDGGEGKIGKVVDIRGWDTESGRSVASVTWSNGTTNVYRMGHKGKVDLKYMSDVQGGFYYKEHLPNLGEHAELQKQESTDGNVFQQGDKVKCLLEVDILKQMQEGHGGWNPKMSEYIGRIGTIHRITERGDVRVQYTNNIRWTYHPGALTKVNTFCVGELVRVLEDVENVKRLQVGHGEWTDSMTSVLGQVGKVLKVYADGDLRVAFDSQTWTFNPACICAQPMEVNANLMTTENPSQSGCRVISVLEKLLSQSTEQDNPNRLVIEAARGSATKVQELVQKFSDKVDIQNQGKTALQVAAHQGHLEVVQILLKANSDVELKDEDGDAALHYTAFGNQVEVTRLLLSNGANINLLNNSMCTALHIAVNKGFTEVVRVLTELSADVNLQDSYGDTPLHDAITKDFQHIIQILTSVPSIDFTLQNNRGFNLLHHAALKGNQLATKTILERARQLVDVKKDDGFSALHLAALNNHCDVAKILIKEGRCDVNICNNRHQTPLQLAVGQGHVKLVELLVSEGANVNREDEDGDTAMHVALSRETLANVMFGVDGEGSSLYSLLNRSGLLDNTELNLGTAIACFLAQEGADINYANHKGKSPLDLLTSPTLLQLIKNFSEKNRLHQLQTVTCGTSGSTSNLRRVHTTPNTMTNLLMPCAASPSECLICSELALLVLFFPCQHSVACEECAHRMKKCIKCQVTITKKIRQDQTEVDFSPGSESSDHHNLLEQLQSRYRQMEERITCPICIDSHIRLVFQCGHASCIDCSATLKTCPICRQTIRERIQLFVNHVNHIQHQPRHPCNYSMSGGQTSRCGLWTGLCSLLCVLLVLDVHGRPANTSVLKDKAPNSKEENEILPPDHLNGVKMEMDGHLNREFNKEVFLGKEIEEFEEDSEPRRNRKKLVDIFQKVDRNRDNSVSAKEMQRWIMEKTEEHFQEAVRENKLSFRAVDPDGDGHVTWDEYRVKFLASKGFNEKEVAEKVKNNEELKVDEETQEVLESLKDRWFQADNPPADQLLNEEEFLSFLHPEHSRGMLKYMVKEIVRDLDQDGDKKLTLSEFISLPMGTVENQQAQDIDDDWVRERKKEFQDVIDINHDGIVTMEELEEYMDPMNEYNALNEAKQMIAVADENKNHNLELEEILKYSEYFTGSKLMDYARNVHEEF</sequence>
<dbReference type="Gene3D" id="3.30.60.90">
    <property type="match status" value="1"/>
</dbReference>
<dbReference type="FunFam" id="1.10.238.10:FF:000207">
    <property type="entry name" value="Putative 45 kDa calcium-binding protein"/>
    <property type="match status" value="1"/>
</dbReference>
<dbReference type="FunFam" id="2.30.30.40:FF:000078">
    <property type="entry name" value="Putative e3 ubiquitin-protein ligase mib2"/>
    <property type="match status" value="1"/>
</dbReference>
<feature type="domain" description="EF-hand" evidence="31">
    <location>
        <begin position="1120"/>
        <end position="1155"/>
    </location>
</feature>
<comment type="caution">
    <text evidence="33">The sequence shown here is derived from an EMBL/GenBank/DDBJ whole genome shotgun (WGS) entry which is preliminary data.</text>
</comment>
<evidence type="ECO:0000256" key="21">
    <source>
        <dbReference type="ARBA" id="ARBA00031511"/>
    </source>
</evidence>
<evidence type="ECO:0000256" key="9">
    <source>
        <dbReference type="ARBA" id="ARBA00022729"/>
    </source>
</evidence>
<dbReference type="Pfam" id="PF06701">
    <property type="entry name" value="MIB_HERC2"/>
    <property type="match status" value="2"/>
</dbReference>
<feature type="domain" description="EF-hand" evidence="31">
    <location>
        <begin position="1159"/>
        <end position="1194"/>
    </location>
</feature>
<keyword evidence="9" id="KW-0732">Signal</keyword>
<dbReference type="GO" id="GO:0061630">
    <property type="term" value="F:ubiquitin protein ligase activity"/>
    <property type="evidence" value="ECO:0007669"/>
    <property type="project" value="UniProtKB-EC"/>
</dbReference>
<evidence type="ECO:0000256" key="27">
    <source>
        <dbReference type="PROSITE-ProRule" id="PRU00228"/>
    </source>
</evidence>
<dbReference type="InterPro" id="IPR002048">
    <property type="entry name" value="EF_hand_dom"/>
</dbReference>
<dbReference type="Pfam" id="PF13637">
    <property type="entry name" value="Ank_4"/>
    <property type="match status" value="1"/>
</dbReference>
<feature type="domain" description="EF-hand" evidence="31">
    <location>
        <begin position="1260"/>
        <end position="1290"/>
    </location>
</feature>
<evidence type="ECO:0000256" key="16">
    <source>
        <dbReference type="ARBA" id="ARBA00023034"/>
    </source>
</evidence>
<dbReference type="SMART" id="SM00291">
    <property type="entry name" value="ZnF_ZZ"/>
    <property type="match status" value="1"/>
</dbReference>
<feature type="region of interest" description="Disordered" evidence="28">
    <location>
        <begin position="1065"/>
        <end position="1085"/>
    </location>
</feature>
<evidence type="ECO:0000256" key="17">
    <source>
        <dbReference type="ARBA" id="ARBA00023043"/>
    </source>
</evidence>